<feature type="region of interest" description="Disordered" evidence="1">
    <location>
        <begin position="775"/>
        <end position="798"/>
    </location>
</feature>
<name>A0A7C8IDP8_9PLEO</name>
<dbReference type="EMBL" id="JAADJZ010000011">
    <property type="protein sequence ID" value="KAF2871550.1"/>
    <property type="molecule type" value="Genomic_DNA"/>
</dbReference>
<dbReference type="InterPro" id="IPR027417">
    <property type="entry name" value="P-loop_NTPase"/>
</dbReference>
<dbReference type="Pfam" id="PF23232">
    <property type="entry name" value="AAA_lid_13"/>
    <property type="match status" value="1"/>
</dbReference>
<dbReference type="PANTHER" id="PTHR46411:SF4">
    <property type="entry name" value="AAA+ ATPASE DOMAIN-CONTAINING PROTEIN"/>
    <property type="match status" value="1"/>
</dbReference>
<feature type="domain" description="AAA+ ATPase" evidence="2">
    <location>
        <begin position="545"/>
        <end position="672"/>
    </location>
</feature>
<feature type="region of interest" description="Disordered" evidence="1">
    <location>
        <begin position="48"/>
        <end position="67"/>
    </location>
</feature>
<evidence type="ECO:0000256" key="1">
    <source>
        <dbReference type="SAM" id="MobiDB-lite"/>
    </source>
</evidence>
<dbReference type="Pfam" id="PF22942">
    <property type="entry name" value="DUF7025"/>
    <property type="match status" value="1"/>
</dbReference>
<evidence type="ECO:0000259" key="2">
    <source>
        <dbReference type="SMART" id="SM00382"/>
    </source>
</evidence>
<dbReference type="Pfam" id="PF00004">
    <property type="entry name" value="AAA"/>
    <property type="match status" value="1"/>
</dbReference>
<dbReference type="InterPro" id="IPR056599">
    <property type="entry name" value="AAA_lid_fung"/>
</dbReference>
<proteinExistence type="predicted"/>
<reference evidence="3 4" key="1">
    <citation type="submission" date="2020-01" db="EMBL/GenBank/DDBJ databases">
        <authorList>
            <consortium name="DOE Joint Genome Institute"/>
            <person name="Haridas S."/>
            <person name="Albert R."/>
            <person name="Binder M."/>
            <person name="Bloem J."/>
            <person name="Labutti K."/>
            <person name="Salamov A."/>
            <person name="Andreopoulos B."/>
            <person name="Baker S.E."/>
            <person name="Barry K."/>
            <person name="Bills G."/>
            <person name="Bluhm B.H."/>
            <person name="Cannon C."/>
            <person name="Castanera R."/>
            <person name="Culley D.E."/>
            <person name="Daum C."/>
            <person name="Ezra D."/>
            <person name="Gonzalez J.B."/>
            <person name="Henrissat B."/>
            <person name="Kuo A."/>
            <person name="Liang C."/>
            <person name="Lipzen A."/>
            <person name="Lutzoni F."/>
            <person name="Magnuson J."/>
            <person name="Mondo S."/>
            <person name="Nolan M."/>
            <person name="Ohm R."/>
            <person name="Pangilinan J."/>
            <person name="Park H.-J.H."/>
            <person name="Ramirez L."/>
            <person name="Alfaro M."/>
            <person name="Sun H."/>
            <person name="Tritt A."/>
            <person name="Yoshinaga Y."/>
            <person name="Zwiers L.-H.L."/>
            <person name="Turgeon B.G."/>
            <person name="Goodwin S.B."/>
            <person name="Spatafora J.W."/>
            <person name="Crous P.W."/>
            <person name="Grigoriev I.V."/>
        </authorList>
    </citation>
    <scope>NUCLEOTIDE SEQUENCE [LARGE SCALE GENOMIC DNA]</scope>
    <source>
        <strain evidence="3 4">CBS 611.86</strain>
    </source>
</reference>
<dbReference type="PANTHER" id="PTHR46411">
    <property type="entry name" value="FAMILY ATPASE, PUTATIVE-RELATED"/>
    <property type="match status" value="1"/>
</dbReference>
<dbReference type="InterPro" id="IPR054289">
    <property type="entry name" value="DUF7025"/>
</dbReference>
<evidence type="ECO:0000313" key="3">
    <source>
        <dbReference type="EMBL" id="KAF2871550.1"/>
    </source>
</evidence>
<dbReference type="SUPFAM" id="SSF52540">
    <property type="entry name" value="P-loop containing nucleoside triphosphate hydrolases"/>
    <property type="match status" value="1"/>
</dbReference>
<dbReference type="AlphaFoldDB" id="A0A7C8IDP8"/>
<gene>
    <name evidence="3" type="ORF">BDV95DRAFT_572261</name>
</gene>
<organism evidence="3 4">
    <name type="scientific">Massariosphaeria phaeospora</name>
    <dbReference type="NCBI Taxonomy" id="100035"/>
    <lineage>
        <taxon>Eukaryota</taxon>
        <taxon>Fungi</taxon>
        <taxon>Dikarya</taxon>
        <taxon>Ascomycota</taxon>
        <taxon>Pezizomycotina</taxon>
        <taxon>Dothideomycetes</taxon>
        <taxon>Pleosporomycetidae</taxon>
        <taxon>Pleosporales</taxon>
        <taxon>Pleosporales incertae sedis</taxon>
        <taxon>Massariosphaeria</taxon>
    </lineage>
</organism>
<accession>A0A7C8IDP8</accession>
<dbReference type="SMART" id="SM00382">
    <property type="entry name" value="AAA"/>
    <property type="match status" value="1"/>
</dbReference>
<keyword evidence="4" id="KW-1185">Reference proteome</keyword>
<dbReference type="OrthoDB" id="10042665at2759"/>
<dbReference type="InterPro" id="IPR003959">
    <property type="entry name" value="ATPase_AAA_core"/>
</dbReference>
<comment type="caution">
    <text evidence="3">The sequence shown here is derived from an EMBL/GenBank/DDBJ whole genome shotgun (WGS) entry which is preliminary data.</text>
</comment>
<protein>
    <recommendedName>
        <fullName evidence="2">AAA+ ATPase domain-containing protein</fullName>
    </recommendedName>
</protein>
<dbReference type="Proteomes" id="UP000481861">
    <property type="component" value="Unassembled WGS sequence"/>
</dbReference>
<feature type="region of interest" description="Disordered" evidence="1">
    <location>
        <begin position="1"/>
        <end position="33"/>
    </location>
</feature>
<dbReference type="GO" id="GO:0005524">
    <property type="term" value="F:ATP binding"/>
    <property type="evidence" value="ECO:0007669"/>
    <property type="project" value="InterPro"/>
</dbReference>
<feature type="compositionally biased region" description="Basic and acidic residues" evidence="1">
    <location>
        <begin position="782"/>
        <end position="798"/>
    </location>
</feature>
<dbReference type="GO" id="GO:0016887">
    <property type="term" value="F:ATP hydrolysis activity"/>
    <property type="evidence" value="ECO:0007669"/>
    <property type="project" value="InterPro"/>
</dbReference>
<dbReference type="CDD" id="cd19481">
    <property type="entry name" value="RecA-like_protease"/>
    <property type="match status" value="1"/>
</dbReference>
<evidence type="ECO:0000313" key="4">
    <source>
        <dbReference type="Proteomes" id="UP000481861"/>
    </source>
</evidence>
<dbReference type="Gene3D" id="3.40.50.300">
    <property type="entry name" value="P-loop containing nucleotide triphosphate hydrolases"/>
    <property type="match status" value="1"/>
</dbReference>
<sequence>MPVADPEVSGDKSSGVSGKQLSAVSGPDQKSAPDILYEVRYVNDSNEHVYSRPLPRPAAEIENPPGTQQAAIKVVEVRTTWLESGAPELVIKDTDAIKETTVSDTVTKLAATEESSEGKVEKEAEKEETIKLPPFDSQRCSYIEILSPAIREALRTVVDYYPEHNLDTRSVKIYWPYPLLAHYDKDLQIYQEKFENHECDSQACSGHYVSKHIGILRNFLQENGGAAIAEERKRHERGYATFEMLWLLYRPGEDVLFDRNEYGEYEPYVVKEVDWEMTDGSIKSYTVTFWNMNADSIVMGPSDSAHTFNSFAGEKEITSLRAFPFQYLVKDKNGKNPEEVRKRFTDRGKVFFELRKKGCWDFKGYGTTFPRRPFEGLVMVDPIQYFTDMGSERCVLDSNFETDNVKVVDRECCEEGHKVIRSLRRPFRFAGYSKINPLKVKGLEDHQYFLCDRRIEAFVYKHREWRDLDASGIRPINYDKKMLDTLVLEPHIKKMIQSLTDKYIKTLKADEAREKRSLDNPDQALEDVVDEESAWSADFVKGKGEGLIFLLHGKPGVGKTYTAECIAQNAERPLLTLTCADIGTDPAYIESNLMRWFKRAKSWNAIMLLDEADIYMEHRMVQDLERNNLVAGFLRAMEYYKGILFLTTNRVGAFDEAFLSRINLTIYYKPFSAKARKDVWESFFSKLEREKEDKMRIHVSTRDYVEDSEELDGLQWNGREIRNAFQIAVALAETEGEKDARGRIIIKKDHIRSTVEMSRAFKHYMKKVHKTDEDGLAAARGNRYDKGAAEKSEETTFK</sequence>
<dbReference type="InterPro" id="IPR003593">
    <property type="entry name" value="AAA+_ATPase"/>
</dbReference>